<protein>
    <submittedName>
        <fullName evidence="1">Uncharacterized protein</fullName>
    </submittedName>
</protein>
<sequence length="130" mass="15220">MKYGYIEDGYLRANDFSSSQVAQLSSDWKPVDDIDEVQLQCEDGFYVKIQPYDAGDHIAFRYEKKFDTKAVRIKIQQLKDDLASEDYKIVKCYEASLLNQELPYNIQELHIKRQSVRNQINEMEAQLTNA</sequence>
<proteinExistence type="predicted"/>
<dbReference type="EMBL" id="BK015022">
    <property type="protein sequence ID" value="DAD87502.1"/>
    <property type="molecule type" value="Genomic_DNA"/>
</dbReference>
<accession>A0A8S5MYQ5</accession>
<reference evidence="1" key="1">
    <citation type="journal article" date="2021" name="Proc. Natl. Acad. Sci. U.S.A.">
        <title>A Catalog of Tens of Thousands of Viruses from Human Metagenomes Reveals Hidden Associations with Chronic Diseases.</title>
        <authorList>
            <person name="Tisza M.J."/>
            <person name="Buck C.B."/>
        </authorList>
    </citation>
    <scope>NUCLEOTIDE SEQUENCE</scope>
    <source>
        <strain evidence="1">CtAUQ2</strain>
    </source>
</reference>
<name>A0A8S5MYQ5_9CAUD</name>
<evidence type="ECO:0000313" key="1">
    <source>
        <dbReference type="EMBL" id="DAD87502.1"/>
    </source>
</evidence>
<organism evidence="1">
    <name type="scientific">Siphoviridae sp. ctAUQ2</name>
    <dbReference type="NCBI Taxonomy" id="2826182"/>
    <lineage>
        <taxon>Viruses</taxon>
        <taxon>Duplodnaviria</taxon>
        <taxon>Heunggongvirae</taxon>
        <taxon>Uroviricota</taxon>
        <taxon>Caudoviricetes</taxon>
    </lineage>
</organism>